<dbReference type="RefSeq" id="WP_043751700.1">
    <property type="nucleotide sequence ID" value="NZ_AQQX01000008.1"/>
</dbReference>
<dbReference type="Pfam" id="PF04893">
    <property type="entry name" value="Yip1"/>
    <property type="match status" value="1"/>
</dbReference>
<dbReference type="AlphaFoldDB" id="A0A0A0E9Q3"/>
<accession>A0A0A0E9Q3</accession>
<keyword evidence="4 5" id="KW-0472">Membrane</keyword>
<keyword evidence="3 5" id="KW-1133">Transmembrane helix</keyword>
<dbReference type="STRING" id="1461694.ATO9_16695"/>
<dbReference type="InterPro" id="IPR006977">
    <property type="entry name" value="Yip1_dom"/>
</dbReference>
<feature type="domain" description="Yip1" evidence="6">
    <location>
        <begin position="55"/>
        <end position="156"/>
    </location>
</feature>
<evidence type="ECO:0000256" key="4">
    <source>
        <dbReference type="ARBA" id="ARBA00023136"/>
    </source>
</evidence>
<proteinExistence type="predicted"/>
<evidence type="ECO:0000256" key="3">
    <source>
        <dbReference type="ARBA" id="ARBA00022989"/>
    </source>
</evidence>
<feature type="transmembrane region" description="Helical" evidence="5">
    <location>
        <begin position="136"/>
        <end position="156"/>
    </location>
</feature>
<dbReference type="Proteomes" id="UP000030004">
    <property type="component" value="Unassembled WGS sequence"/>
</dbReference>
<feature type="transmembrane region" description="Helical" evidence="5">
    <location>
        <begin position="68"/>
        <end position="90"/>
    </location>
</feature>
<feature type="transmembrane region" description="Helical" evidence="5">
    <location>
        <begin position="102"/>
        <end position="124"/>
    </location>
</feature>
<evidence type="ECO:0000313" key="8">
    <source>
        <dbReference type="Proteomes" id="UP000030004"/>
    </source>
</evidence>
<evidence type="ECO:0000256" key="5">
    <source>
        <dbReference type="SAM" id="Phobius"/>
    </source>
</evidence>
<dbReference type="OrthoDB" id="7771437at2"/>
<comment type="subcellular location">
    <subcellularLocation>
        <location evidence="1">Membrane</location>
        <topology evidence="1">Multi-pass membrane protein</topology>
    </subcellularLocation>
</comment>
<sequence>MSVLADIAATYRGPVPVLGRRLAGGQREDRALAILMAGCVVLYIAQWPRLAREAHLSDAPLDMLLGGSLLAVVFIVPLVLYALAGVSHLIGRMLGGQGTYHAARMALFWALLASGPVFLLNGLMQGFAGETAQSQVTGLLALGIFLWFWLAGLMAVERGRV</sequence>
<reference evidence="7 8" key="1">
    <citation type="journal article" date="2015" name="Antonie Van Leeuwenhoek">
        <title>Pseudooceanicola atlanticus gen. nov. sp. nov., isolated from surface seawater of the Atlantic Ocean and reclassification of Oceanicola batsensis, Oceanicola marinus, Oceanicola nitratireducens, Oceanicola nanhaiensis, Oceanicola antarcticus and Oceanicola flagellatus, as Pseudooceanicola batsensis comb. nov., Pseudooceanicola marinus comb. nov., Pseudooceanicola nitratireducens comb. nov., Pseudooceanicola nanhaiensis comb. nov., Pseudooceanicola antarcticus comb. nov., and Pseudooceanicola flagellatus comb. nov.</title>
        <authorList>
            <person name="Lai Q."/>
            <person name="Li G."/>
            <person name="Liu X."/>
            <person name="Du Y."/>
            <person name="Sun F."/>
            <person name="Shao Z."/>
        </authorList>
    </citation>
    <scope>NUCLEOTIDE SEQUENCE [LARGE SCALE GENOMIC DNA]</scope>
    <source>
        <strain evidence="7 8">22II-s11g</strain>
    </source>
</reference>
<organism evidence="7 8">
    <name type="scientific">Pseudooceanicola atlanticus</name>
    <dbReference type="NCBI Taxonomy" id="1461694"/>
    <lineage>
        <taxon>Bacteria</taxon>
        <taxon>Pseudomonadati</taxon>
        <taxon>Pseudomonadota</taxon>
        <taxon>Alphaproteobacteria</taxon>
        <taxon>Rhodobacterales</taxon>
        <taxon>Paracoccaceae</taxon>
        <taxon>Pseudooceanicola</taxon>
    </lineage>
</organism>
<protein>
    <recommendedName>
        <fullName evidence="6">Yip1 domain-containing protein</fullName>
    </recommendedName>
</protein>
<dbReference type="EMBL" id="AQQX01000008">
    <property type="protein sequence ID" value="KGM47706.1"/>
    <property type="molecule type" value="Genomic_DNA"/>
</dbReference>
<gene>
    <name evidence="7" type="ORF">ATO9_16695</name>
</gene>
<evidence type="ECO:0000256" key="1">
    <source>
        <dbReference type="ARBA" id="ARBA00004141"/>
    </source>
</evidence>
<comment type="caution">
    <text evidence="7">The sequence shown here is derived from an EMBL/GenBank/DDBJ whole genome shotgun (WGS) entry which is preliminary data.</text>
</comment>
<evidence type="ECO:0000259" key="6">
    <source>
        <dbReference type="Pfam" id="PF04893"/>
    </source>
</evidence>
<feature type="transmembrane region" description="Helical" evidence="5">
    <location>
        <begin position="30"/>
        <end position="48"/>
    </location>
</feature>
<dbReference type="GO" id="GO:0016020">
    <property type="term" value="C:membrane"/>
    <property type="evidence" value="ECO:0007669"/>
    <property type="project" value="UniProtKB-SubCell"/>
</dbReference>
<evidence type="ECO:0000256" key="2">
    <source>
        <dbReference type="ARBA" id="ARBA00022692"/>
    </source>
</evidence>
<name>A0A0A0E9Q3_9RHOB</name>
<dbReference type="eggNOG" id="ENOG5032FFG">
    <property type="taxonomic scope" value="Bacteria"/>
</dbReference>
<keyword evidence="8" id="KW-1185">Reference proteome</keyword>
<evidence type="ECO:0000313" key="7">
    <source>
        <dbReference type="EMBL" id="KGM47706.1"/>
    </source>
</evidence>
<keyword evidence="2 5" id="KW-0812">Transmembrane</keyword>